<comment type="caution">
    <text evidence="1">The sequence shown here is derived from an EMBL/GenBank/DDBJ whole genome shotgun (WGS) entry which is preliminary data.</text>
</comment>
<name>A0A2N0ZKZ2_9BACI</name>
<evidence type="ECO:0000313" key="2">
    <source>
        <dbReference type="Proteomes" id="UP000233343"/>
    </source>
</evidence>
<dbReference type="RefSeq" id="WP_066199944.1">
    <property type="nucleotide sequence ID" value="NZ_JAMAUX010000006.1"/>
</dbReference>
<gene>
    <name evidence="1" type="ORF">CWS20_04080</name>
</gene>
<dbReference type="Proteomes" id="UP000233343">
    <property type="component" value="Unassembled WGS sequence"/>
</dbReference>
<sequence>MILKKIVDEYESIKGNMNVARKQFGEHHHLVAEYQNQLDNLCNRYINVKRTDSRLNDEK</sequence>
<dbReference type="EMBL" id="PISD01000008">
    <property type="protein sequence ID" value="PKG30179.1"/>
    <property type="molecule type" value="Genomic_DNA"/>
</dbReference>
<accession>A0A2N0ZKZ2</accession>
<keyword evidence="2" id="KW-1185">Reference proteome</keyword>
<organism evidence="1 2">
    <name type="scientific">Cytobacillus horneckiae</name>
    <dbReference type="NCBI Taxonomy" id="549687"/>
    <lineage>
        <taxon>Bacteria</taxon>
        <taxon>Bacillati</taxon>
        <taxon>Bacillota</taxon>
        <taxon>Bacilli</taxon>
        <taxon>Bacillales</taxon>
        <taxon>Bacillaceae</taxon>
        <taxon>Cytobacillus</taxon>
    </lineage>
</organism>
<reference evidence="1 2" key="1">
    <citation type="journal article" date="2010" name="Int. J. Syst. Evol. Microbiol.">
        <title>Bacillus horneckiae sp. nov., isolated from a spacecraft-assembly clean room.</title>
        <authorList>
            <person name="Vaishampayan P."/>
            <person name="Probst A."/>
            <person name="Krishnamurthi S."/>
            <person name="Ghosh S."/>
            <person name="Osman S."/>
            <person name="McDowall A."/>
            <person name="Ruckmani A."/>
            <person name="Mayilraj S."/>
            <person name="Venkateswaran K."/>
        </authorList>
    </citation>
    <scope>NUCLEOTIDE SEQUENCE [LARGE SCALE GENOMIC DNA]</scope>
    <source>
        <strain evidence="2">1PO1SC</strain>
    </source>
</reference>
<evidence type="ECO:0000313" key="1">
    <source>
        <dbReference type="EMBL" id="PKG30179.1"/>
    </source>
</evidence>
<protein>
    <submittedName>
        <fullName evidence="1">Uncharacterized protein</fullName>
    </submittedName>
</protein>
<dbReference type="AlphaFoldDB" id="A0A2N0ZKZ2"/>
<proteinExistence type="predicted"/>